<gene>
    <name evidence="2" type="ORF">RND15_18425</name>
</gene>
<reference evidence="2" key="1">
    <citation type="submission" date="2024-05" db="EMBL/GenBank/DDBJ databases">
        <title>30 novel species of actinomycetes from the DSMZ collection.</title>
        <authorList>
            <person name="Nouioui I."/>
        </authorList>
    </citation>
    <scope>NUCLEOTIDE SEQUENCE</scope>
    <source>
        <strain evidence="2">DSM 41529</strain>
    </source>
</reference>
<proteinExistence type="predicted"/>
<dbReference type="InterPro" id="IPR013154">
    <property type="entry name" value="ADH-like_N"/>
</dbReference>
<name>A0ABU2XH08_9ACTN</name>
<evidence type="ECO:0000313" key="3">
    <source>
        <dbReference type="Proteomes" id="UP001180754"/>
    </source>
</evidence>
<dbReference type="EMBL" id="JAVRFD010000008">
    <property type="protein sequence ID" value="MDT0544667.1"/>
    <property type="molecule type" value="Genomic_DNA"/>
</dbReference>
<dbReference type="InterPro" id="IPR011032">
    <property type="entry name" value="GroES-like_sf"/>
</dbReference>
<comment type="caution">
    <text evidence="2">The sequence shown here is derived from an EMBL/GenBank/DDBJ whole genome shotgun (WGS) entry which is preliminary data.</text>
</comment>
<feature type="domain" description="Alcohol dehydrogenase-like N-terminal" evidence="1">
    <location>
        <begin position="5"/>
        <end position="71"/>
    </location>
</feature>
<dbReference type="PANTHER" id="PTHR44013:SF1">
    <property type="entry name" value="ZINC-TYPE ALCOHOL DEHYDROGENASE-LIKE PROTEIN C16A3.02C"/>
    <property type="match status" value="1"/>
</dbReference>
<dbReference type="SUPFAM" id="SSF50129">
    <property type="entry name" value="GroES-like"/>
    <property type="match status" value="1"/>
</dbReference>
<dbReference type="Proteomes" id="UP001180754">
    <property type="component" value="Unassembled WGS sequence"/>
</dbReference>
<dbReference type="InterPro" id="IPR052733">
    <property type="entry name" value="Chloroplast_QOR"/>
</dbReference>
<dbReference type="Pfam" id="PF08240">
    <property type="entry name" value="ADH_N"/>
    <property type="match status" value="1"/>
</dbReference>
<evidence type="ECO:0000313" key="2">
    <source>
        <dbReference type="EMBL" id="MDT0544667.1"/>
    </source>
</evidence>
<dbReference type="Pfam" id="PF13602">
    <property type="entry name" value="ADH_zinc_N_2"/>
    <property type="match status" value="1"/>
</dbReference>
<dbReference type="RefSeq" id="WP_311725122.1">
    <property type="nucleotide sequence ID" value="NZ_JAVRFD010000008.1"/>
</dbReference>
<organism evidence="2 3">
    <name type="scientific">Streptomyces lonegramiae</name>
    <dbReference type="NCBI Taxonomy" id="3075524"/>
    <lineage>
        <taxon>Bacteria</taxon>
        <taxon>Bacillati</taxon>
        <taxon>Actinomycetota</taxon>
        <taxon>Actinomycetes</taxon>
        <taxon>Kitasatosporales</taxon>
        <taxon>Streptomycetaceae</taxon>
        <taxon>Streptomyces</taxon>
    </lineage>
</organism>
<keyword evidence="3" id="KW-1185">Reference proteome</keyword>
<sequence length="133" mass="14023">MPEPGRGEVLVKVRATSVNPAEALVRAGKMRMLSGFRFPKGTGQDFTGEVVASGPGGEEHVVGRQVWGTRLGPNSAAAAEATAADLDRLARHVEAGELRAVVDQEYALADIAAAHRAVETGHSRGKRVIRISD</sequence>
<accession>A0ABU2XH08</accession>
<evidence type="ECO:0000259" key="1">
    <source>
        <dbReference type="Pfam" id="PF08240"/>
    </source>
</evidence>
<protein>
    <submittedName>
        <fullName evidence="2">Zinc-binding dehydrogenase</fullName>
    </submittedName>
</protein>
<dbReference type="PANTHER" id="PTHR44013">
    <property type="entry name" value="ZINC-TYPE ALCOHOL DEHYDROGENASE-LIKE PROTEIN C16A3.02C"/>
    <property type="match status" value="1"/>
</dbReference>
<dbReference type="Gene3D" id="3.90.180.10">
    <property type="entry name" value="Medium-chain alcohol dehydrogenases, catalytic domain"/>
    <property type="match status" value="2"/>
</dbReference>